<comment type="subcellular location">
    <subcellularLocation>
        <location evidence="2">Cytoplasm</location>
    </subcellularLocation>
    <subcellularLocation>
        <location evidence="1">Nucleus</location>
    </subcellularLocation>
</comment>
<protein>
    <recommendedName>
        <fullName evidence="9">Ankyrin repeat domain-containing protein 16</fullName>
    </recommendedName>
</protein>
<keyword evidence="6" id="KW-0539">Nucleus</keyword>
<evidence type="ECO:0000256" key="10">
    <source>
        <dbReference type="PROSITE-ProRule" id="PRU00023"/>
    </source>
</evidence>
<dbReference type="PRINTS" id="PR01415">
    <property type="entry name" value="ANKYRIN"/>
</dbReference>
<dbReference type="InterPro" id="IPR036770">
    <property type="entry name" value="Ankyrin_rpt-contain_sf"/>
</dbReference>
<evidence type="ECO:0000256" key="4">
    <source>
        <dbReference type="ARBA" id="ARBA00022737"/>
    </source>
</evidence>
<reference evidence="11" key="1">
    <citation type="thesis" date="2020" institute="ProQuest LLC" country="789 East Eisenhower Parkway, Ann Arbor, MI, USA">
        <title>Comparative Genomics and Chromosome Evolution.</title>
        <authorList>
            <person name="Mudd A.B."/>
        </authorList>
    </citation>
    <scope>NUCLEOTIDE SEQUENCE</scope>
    <source>
        <strain evidence="11">237g6f4</strain>
        <tissue evidence="11">Blood</tissue>
    </source>
</reference>
<feature type="repeat" description="ANK" evidence="10">
    <location>
        <begin position="109"/>
        <end position="141"/>
    </location>
</feature>
<accession>A0AAV7BW12</accession>
<dbReference type="EMBL" id="WNYA01000004">
    <property type="protein sequence ID" value="KAG8576834.1"/>
    <property type="molecule type" value="Genomic_DNA"/>
</dbReference>
<evidence type="ECO:0000256" key="2">
    <source>
        <dbReference type="ARBA" id="ARBA00004496"/>
    </source>
</evidence>
<organism evidence="11 12">
    <name type="scientific">Engystomops pustulosus</name>
    <name type="common">Tungara frog</name>
    <name type="synonym">Physalaemus pustulosus</name>
    <dbReference type="NCBI Taxonomy" id="76066"/>
    <lineage>
        <taxon>Eukaryota</taxon>
        <taxon>Metazoa</taxon>
        <taxon>Chordata</taxon>
        <taxon>Craniata</taxon>
        <taxon>Vertebrata</taxon>
        <taxon>Euteleostomi</taxon>
        <taxon>Amphibia</taxon>
        <taxon>Batrachia</taxon>
        <taxon>Anura</taxon>
        <taxon>Neobatrachia</taxon>
        <taxon>Hyloidea</taxon>
        <taxon>Leptodactylidae</taxon>
        <taxon>Leiuperinae</taxon>
        <taxon>Engystomops</taxon>
    </lineage>
</organism>
<dbReference type="Gene3D" id="1.25.40.20">
    <property type="entry name" value="Ankyrin repeat-containing domain"/>
    <property type="match status" value="2"/>
</dbReference>
<dbReference type="GO" id="GO:0005737">
    <property type="term" value="C:cytoplasm"/>
    <property type="evidence" value="ECO:0007669"/>
    <property type="project" value="UniProtKB-SubCell"/>
</dbReference>
<dbReference type="AlphaFoldDB" id="A0AAV7BW12"/>
<name>A0AAV7BW12_ENGPU</name>
<evidence type="ECO:0000256" key="5">
    <source>
        <dbReference type="ARBA" id="ARBA00023043"/>
    </source>
</evidence>
<gene>
    <name evidence="11" type="ORF">GDO81_009995</name>
</gene>
<dbReference type="PANTHER" id="PTHR24198">
    <property type="entry name" value="ANKYRIN REPEAT AND PROTEIN KINASE DOMAIN-CONTAINING PROTEIN"/>
    <property type="match status" value="1"/>
</dbReference>
<dbReference type="SMART" id="SM00248">
    <property type="entry name" value="ANK"/>
    <property type="match status" value="8"/>
</dbReference>
<dbReference type="PROSITE" id="PS50297">
    <property type="entry name" value="ANK_REP_REGION"/>
    <property type="match status" value="4"/>
</dbReference>
<proteinExistence type="predicted"/>
<evidence type="ECO:0000256" key="3">
    <source>
        <dbReference type="ARBA" id="ARBA00022490"/>
    </source>
</evidence>
<evidence type="ECO:0000313" key="12">
    <source>
        <dbReference type="Proteomes" id="UP000824782"/>
    </source>
</evidence>
<dbReference type="Pfam" id="PF00023">
    <property type="entry name" value="Ank"/>
    <property type="match status" value="1"/>
</dbReference>
<evidence type="ECO:0000256" key="8">
    <source>
        <dbReference type="ARBA" id="ARBA00062703"/>
    </source>
</evidence>
<feature type="repeat" description="ANK" evidence="10">
    <location>
        <begin position="76"/>
        <end position="108"/>
    </location>
</feature>
<keyword evidence="5 10" id="KW-0040">ANK repeat</keyword>
<dbReference type="InterPro" id="IPR002110">
    <property type="entry name" value="Ankyrin_rpt"/>
</dbReference>
<comment type="function">
    <text evidence="7">Required to prevent the misactivation of serine (Ser) with tRNA(Ala) by promoting the hydrolysis of Ser-mischarged tRNA(Ala), thereby playing a role in translational fidelity. Binds directly to the catalytic domain of AARS/AlaRS and captures Ser that is misactivated by AARS/AlaRS, preventing the charging of Ser adenylates to tRNA(Ala) and precluding Ser misincorporation in nascent peptides.</text>
</comment>
<dbReference type="PROSITE" id="PS50088">
    <property type="entry name" value="ANK_REPEAT"/>
    <property type="match status" value="4"/>
</dbReference>
<dbReference type="Pfam" id="PF13637">
    <property type="entry name" value="Ank_4"/>
    <property type="match status" value="1"/>
</dbReference>
<evidence type="ECO:0000256" key="7">
    <source>
        <dbReference type="ARBA" id="ARBA00053725"/>
    </source>
</evidence>
<feature type="repeat" description="ANK" evidence="10">
    <location>
        <begin position="42"/>
        <end position="75"/>
    </location>
</feature>
<dbReference type="Pfam" id="PF12796">
    <property type="entry name" value="Ank_2"/>
    <property type="match status" value="2"/>
</dbReference>
<evidence type="ECO:0000313" key="11">
    <source>
        <dbReference type="EMBL" id="KAG8576834.1"/>
    </source>
</evidence>
<dbReference type="SUPFAM" id="SSF48403">
    <property type="entry name" value="Ankyrin repeat"/>
    <property type="match status" value="1"/>
</dbReference>
<keyword evidence="12" id="KW-1185">Reference proteome</keyword>
<dbReference type="FunFam" id="1.25.40.20:FF:000336">
    <property type="entry name" value="Ankyrin repeat domain-containing protein 16"/>
    <property type="match status" value="1"/>
</dbReference>
<dbReference type="PANTHER" id="PTHR24198:SF165">
    <property type="entry name" value="ANKYRIN REPEAT-CONTAINING PROTEIN-RELATED"/>
    <property type="match status" value="1"/>
</dbReference>
<comment type="subunit">
    <text evidence="8">Interacts with AARS; the interaction is direct.</text>
</comment>
<evidence type="ECO:0000256" key="9">
    <source>
        <dbReference type="ARBA" id="ARBA00067264"/>
    </source>
</evidence>
<comment type="caution">
    <text evidence="11">The sequence shown here is derived from an EMBL/GenBank/DDBJ whole genome shotgun (WGS) entry which is preliminary data.</text>
</comment>
<dbReference type="Proteomes" id="UP000824782">
    <property type="component" value="Unassembled WGS sequence"/>
</dbReference>
<evidence type="ECO:0000256" key="1">
    <source>
        <dbReference type="ARBA" id="ARBA00004123"/>
    </source>
</evidence>
<evidence type="ECO:0000256" key="6">
    <source>
        <dbReference type="ARBA" id="ARBA00023242"/>
    </source>
</evidence>
<keyword evidence="3" id="KW-0963">Cytoplasm</keyword>
<sequence length="316" mass="35536">MSLEEKPLLRIIQEGTLHLLQKELQSNTRLLTDLPGKHFGRSGDTVLHYAARHGHLPVMSYLVETVGMDVEVHNNDYKRPLHEAASMGHTDCLLYLLNKGAKVDCLKKADWTPLMMACTRRKIDVIRVLIEHKADPKLKNKDGWNSFHIACREGDPAVITYLLDNFPEIWRTESKIKRTPLHTAVVYFKHENYFFPRCDYEADCKDSCAVTPFMDAVQNGHLQIAELLVETKKVCYTAVDKMGAHALHRAAVTGQDKSLQYLVSYLGVNVNETATSMHLSPLHYAAKEGHLGSLSILLSLGADLNCQDSKGRSGKM</sequence>
<dbReference type="GO" id="GO:0005634">
    <property type="term" value="C:nucleus"/>
    <property type="evidence" value="ECO:0007669"/>
    <property type="project" value="UniProtKB-SubCell"/>
</dbReference>
<keyword evidence="4" id="KW-0677">Repeat</keyword>
<feature type="repeat" description="ANK" evidence="10">
    <location>
        <begin position="277"/>
        <end position="309"/>
    </location>
</feature>